<dbReference type="InterPro" id="IPR046347">
    <property type="entry name" value="bZIP_sf"/>
</dbReference>
<sequence>MVQDSTAEYRSIPKRKSGNHFFDVGPRKRLSCVRCASFSTVGGFAKPPLVGHLNYSNAPGSFTSLLPTVFFPPSTTASHQQTWPSPQDPPVFHPSEQLQIPRTDFQLFDSARQVRAQQQRPAQGHNFVPTINTPSQLSLFPNSAPASSTGLNQLHQHQSRHQGQLFPSNSTTQLNQQRSPHQANMAGNSLLSSPAESQILTPTSDFELMTSFSSELTGDLDGGLFDPTSPLIDYDGFGGAELSAMPTNTSDLTVSPHELALNDSPSLYGSAPPSGALTNLTSPDIYNTSPDYSLDHLDAANWSSLFPDQPDTVAPVAMQRNFSSGSSISPSNSPHGVGAARTSERPTSIHRNSVGGVTKSRRRQGQLKIIDYDTNDKVAAKRARNTLAARDSRARKAAHVEHLEGEISKLEEELDQLRKERASCHCGASQSHGLH</sequence>
<dbReference type="SUPFAM" id="SSF57959">
    <property type="entry name" value="Leucine zipper domain"/>
    <property type="match status" value="1"/>
</dbReference>
<feature type="region of interest" description="Disordered" evidence="2">
    <location>
        <begin position="116"/>
        <end position="189"/>
    </location>
</feature>
<dbReference type="Gene3D" id="3.30.160.60">
    <property type="entry name" value="Classic Zinc Finger"/>
    <property type="match status" value="1"/>
</dbReference>
<dbReference type="EMBL" id="MU004237">
    <property type="protein sequence ID" value="KAF2667866.1"/>
    <property type="molecule type" value="Genomic_DNA"/>
</dbReference>
<dbReference type="Pfam" id="PF00170">
    <property type="entry name" value="bZIP_1"/>
    <property type="match status" value="1"/>
</dbReference>
<dbReference type="InterPro" id="IPR004827">
    <property type="entry name" value="bZIP"/>
</dbReference>
<dbReference type="OrthoDB" id="5419235at2759"/>
<dbReference type="CDD" id="cd12193">
    <property type="entry name" value="bZIP_GCN4"/>
    <property type="match status" value="1"/>
</dbReference>
<feature type="coiled-coil region" evidence="1">
    <location>
        <begin position="393"/>
        <end position="427"/>
    </location>
</feature>
<evidence type="ECO:0000313" key="5">
    <source>
        <dbReference type="Proteomes" id="UP000799302"/>
    </source>
</evidence>
<organism evidence="4 5">
    <name type="scientific">Microthyrium microscopicum</name>
    <dbReference type="NCBI Taxonomy" id="703497"/>
    <lineage>
        <taxon>Eukaryota</taxon>
        <taxon>Fungi</taxon>
        <taxon>Dikarya</taxon>
        <taxon>Ascomycota</taxon>
        <taxon>Pezizomycotina</taxon>
        <taxon>Dothideomycetes</taxon>
        <taxon>Dothideomycetes incertae sedis</taxon>
        <taxon>Microthyriales</taxon>
        <taxon>Microthyriaceae</taxon>
        <taxon>Microthyrium</taxon>
    </lineage>
</organism>
<name>A0A6A6U889_9PEZI</name>
<feature type="domain" description="BZIP" evidence="3">
    <location>
        <begin position="375"/>
        <end position="420"/>
    </location>
</feature>
<dbReference type="AlphaFoldDB" id="A0A6A6U889"/>
<keyword evidence="5" id="KW-1185">Reference proteome</keyword>
<evidence type="ECO:0000313" key="4">
    <source>
        <dbReference type="EMBL" id="KAF2667866.1"/>
    </source>
</evidence>
<proteinExistence type="predicted"/>
<reference evidence="4" key="1">
    <citation type="journal article" date="2020" name="Stud. Mycol.">
        <title>101 Dothideomycetes genomes: a test case for predicting lifestyles and emergence of pathogens.</title>
        <authorList>
            <person name="Haridas S."/>
            <person name="Albert R."/>
            <person name="Binder M."/>
            <person name="Bloem J."/>
            <person name="Labutti K."/>
            <person name="Salamov A."/>
            <person name="Andreopoulos B."/>
            <person name="Baker S."/>
            <person name="Barry K."/>
            <person name="Bills G."/>
            <person name="Bluhm B."/>
            <person name="Cannon C."/>
            <person name="Castanera R."/>
            <person name="Culley D."/>
            <person name="Daum C."/>
            <person name="Ezra D."/>
            <person name="Gonzalez J."/>
            <person name="Henrissat B."/>
            <person name="Kuo A."/>
            <person name="Liang C."/>
            <person name="Lipzen A."/>
            <person name="Lutzoni F."/>
            <person name="Magnuson J."/>
            <person name="Mondo S."/>
            <person name="Nolan M."/>
            <person name="Ohm R."/>
            <person name="Pangilinan J."/>
            <person name="Park H.-J."/>
            <person name="Ramirez L."/>
            <person name="Alfaro M."/>
            <person name="Sun H."/>
            <person name="Tritt A."/>
            <person name="Yoshinaga Y."/>
            <person name="Zwiers L.-H."/>
            <person name="Turgeon B."/>
            <person name="Goodwin S."/>
            <person name="Spatafora J."/>
            <person name="Crous P."/>
            <person name="Grigoriev I."/>
        </authorList>
    </citation>
    <scope>NUCLEOTIDE SEQUENCE</scope>
    <source>
        <strain evidence="4">CBS 115976</strain>
    </source>
</reference>
<dbReference type="PROSITE" id="PS50217">
    <property type="entry name" value="BZIP"/>
    <property type="match status" value="1"/>
</dbReference>
<evidence type="ECO:0000256" key="1">
    <source>
        <dbReference type="SAM" id="Coils"/>
    </source>
</evidence>
<feature type="compositionally biased region" description="Polar residues" evidence="2">
    <location>
        <begin position="129"/>
        <end position="189"/>
    </location>
</feature>
<keyword evidence="1" id="KW-0175">Coiled coil</keyword>
<feature type="region of interest" description="Disordered" evidence="2">
    <location>
        <begin position="323"/>
        <end position="362"/>
    </location>
</feature>
<evidence type="ECO:0000256" key="2">
    <source>
        <dbReference type="SAM" id="MobiDB-lite"/>
    </source>
</evidence>
<dbReference type="GO" id="GO:0003700">
    <property type="term" value="F:DNA-binding transcription factor activity"/>
    <property type="evidence" value="ECO:0007669"/>
    <property type="project" value="InterPro"/>
</dbReference>
<gene>
    <name evidence="4" type="ORF">BT63DRAFT_457166</name>
</gene>
<protein>
    <recommendedName>
        <fullName evidence="3">BZIP domain-containing protein</fullName>
    </recommendedName>
</protein>
<feature type="compositionally biased region" description="Low complexity" evidence="2">
    <location>
        <begin position="323"/>
        <end position="333"/>
    </location>
</feature>
<evidence type="ECO:0000259" key="3">
    <source>
        <dbReference type="PROSITE" id="PS50217"/>
    </source>
</evidence>
<dbReference type="Proteomes" id="UP000799302">
    <property type="component" value="Unassembled WGS sequence"/>
</dbReference>
<dbReference type="SMART" id="SM00338">
    <property type="entry name" value="BRLZ"/>
    <property type="match status" value="1"/>
</dbReference>
<accession>A0A6A6U889</accession>